<sequence length="215" mass="23132">MDCPEGTDATMELTVTEFVTLDGVVQSPGAPEEDPSGGFAHGGWVQPHSSPEFGAHVVDIFSRADAFLLGRRTYDIFAGYWPKVTEPGDPIAGPLNRLPKYVASTTLRSVEWANSKLLDGDTVQAVRRLKALPGRELQVHGSGGLFQTLLEHDLVDVLHLHVFPVTLGSGRRLFGTGTQPRTLQLAASKITPNGVVLLTYRRAGPLKVGTIGQPD</sequence>
<protein>
    <submittedName>
        <fullName evidence="3">Dihydrofolate reductase family protein</fullName>
    </submittedName>
</protein>
<evidence type="ECO:0000313" key="3">
    <source>
        <dbReference type="EMBL" id="GMU05791.1"/>
    </source>
</evidence>
<comment type="caution">
    <text evidence="3">The sequence shown here is derived from an EMBL/GenBank/DDBJ whole genome shotgun (WGS) entry which is preliminary data.</text>
</comment>
<dbReference type="Gene3D" id="3.40.430.10">
    <property type="entry name" value="Dihydrofolate Reductase, subunit A"/>
    <property type="match status" value="1"/>
</dbReference>
<evidence type="ECO:0000313" key="4">
    <source>
        <dbReference type="Proteomes" id="UP001342631"/>
    </source>
</evidence>
<evidence type="ECO:0000256" key="1">
    <source>
        <dbReference type="SAM" id="MobiDB-lite"/>
    </source>
</evidence>
<organism evidence="3 4">
    <name type="scientific">Corallococcus caeni</name>
    <dbReference type="NCBI Taxonomy" id="3082388"/>
    <lineage>
        <taxon>Bacteria</taxon>
        <taxon>Pseudomonadati</taxon>
        <taxon>Myxococcota</taxon>
        <taxon>Myxococcia</taxon>
        <taxon>Myxococcales</taxon>
        <taxon>Cystobacterineae</taxon>
        <taxon>Myxococcaceae</taxon>
        <taxon>Corallococcus</taxon>
    </lineage>
</organism>
<keyword evidence="4" id="KW-1185">Reference proteome</keyword>
<evidence type="ECO:0000259" key="2">
    <source>
        <dbReference type="Pfam" id="PF01872"/>
    </source>
</evidence>
<dbReference type="PANTHER" id="PTHR38011:SF2">
    <property type="entry name" value="BIFUNCTIONAL DEAMINASE-REDUCTASE DOMAIN PROTEIN"/>
    <property type="match status" value="1"/>
</dbReference>
<dbReference type="InterPro" id="IPR024072">
    <property type="entry name" value="DHFR-like_dom_sf"/>
</dbReference>
<feature type="domain" description="Bacterial bifunctional deaminase-reductase C-terminal" evidence="2">
    <location>
        <begin position="13"/>
        <end position="197"/>
    </location>
</feature>
<dbReference type="SUPFAM" id="SSF53597">
    <property type="entry name" value="Dihydrofolate reductase-like"/>
    <property type="match status" value="1"/>
</dbReference>
<reference evidence="3 4" key="1">
    <citation type="journal article" date="2024" name="Arch. Microbiol.">
        <title>Corallococcus caeni sp. nov., a novel myxobacterium isolated from activated sludge.</title>
        <authorList>
            <person name="Tomita S."/>
            <person name="Nakai R."/>
            <person name="Kuroda K."/>
            <person name="Kurashita H."/>
            <person name="Hatamoto M."/>
            <person name="Yamaguchi T."/>
            <person name="Narihiro T."/>
        </authorList>
    </citation>
    <scope>NUCLEOTIDE SEQUENCE [LARGE SCALE GENOMIC DNA]</scope>
    <source>
        <strain evidence="3 4">NO1</strain>
    </source>
</reference>
<dbReference type="PANTHER" id="PTHR38011">
    <property type="entry name" value="DIHYDROFOLATE REDUCTASE FAMILY PROTEIN (AFU_ORTHOLOGUE AFUA_8G06820)"/>
    <property type="match status" value="1"/>
</dbReference>
<dbReference type="EMBL" id="BTTX01000002">
    <property type="protein sequence ID" value="GMU05791.1"/>
    <property type="molecule type" value="Genomic_DNA"/>
</dbReference>
<feature type="region of interest" description="Disordered" evidence="1">
    <location>
        <begin position="25"/>
        <end position="45"/>
    </location>
</feature>
<proteinExistence type="predicted"/>
<dbReference type="Proteomes" id="UP001342631">
    <property type="component" value="Unassembled WGS sequence"/>
</dbReference>
<gene>
    <name evidence="3" type="ORF">ASNO1_20440</name>
</gene>
<accession>A0ABQ6QQ09</accession>
<dbReference type="InterPro" id="IPR002734">
    <property type="entry name" value="RibDG_C"/>
</dbReference>
<dbReference type="Pfam" id="PF01872">
    <property type="entry name" value="RibD_C"/>
    <property type="match status" value="1"/>
</dbReference>
<name>A0ABQ6QQ09_9BACT</name>
<dbReference type="InterPro" id="IPR050765">
    <property type="entry name" value="Riboflavin_Biosynth_HTPR"/>
</dbReference>